<name>A0A367UGE8_9PROT</name>
<feature type="region of interest" description="Disordered" evidence="1">
    <location>
        <begin position="1"/>
        <end position="23"/>
    </location>
</feature>
<dbReference type="InterPro" id="IPR000073">
    <property type="entry name" value="AB_hydrolase_1"/>
</dbReference>
<dbReference type="AlphaFoldDB" id="A0A367UGE8"/>
<sequence>MSAQNRQQTNPPKRASNRRAGPRPLAMHLAVEMTSWLSSRAALPIFRKQFLPWRPELQEQAKKLLSEMENHHPDDIAQALDRVAFASQSAFHDGVRAYQKHAYKRGADDAPVIWEDGATRIRDYGAVSEAKPKSPLGIVVLVPSLVNRGYILDLNKKRSFARFLAKAGYRPLLVDWGYPGEEEANYGLDDYIAGRLVTALQDIADMNGGPVPMIGYCMGGVLALAATLLDPAQVSRLVLLATPWDFMAAGPTQGRIAAAFAPSLPHMLSIHDSLPVDVLQSLFASLDPFMIGEKFRRFASIPANSAKADDFVALEDWLNDGVPLTRRVAIDCLIGWYVENKPAKGEWQIDGIDINPADISCPTLAVIPENDRIVPPESAQALFASLPEDVRTELHPSAGHIGMMVGSRAEKSTWVPMLDWLAETK</sequence>
<dbReference type="EMBL" id="JPWA01000002">
    <property type="protein sequence ID" value="RCK07386.1"/>
    <property type="molecule type" value="Genomic_DNA"/>
</dbReference>
<evidence type="ECO:0000313" key="3">
    <source>
        <dbReference type="EMBL" id="RCK07386.1"/>
    </source>
</evidence>
<dbReference type="Gene3D" id="3.40.50.1820">
    <property type="entry name" value="alpha/beta hydrolase"/>
    <property type="match status" value="1"/>
</dbReference>
<dbReference type="PANTHER" id="PTHR36837:SF2">
    <property type="entry name" value="POLY(3-HYDROXYALKANOATE) POLYMERASE SUBUNIT PHAC"/>
    <property type="match status" value="1"/>
</dbReference>
<feature type="compositionally biased region" description="Polar residues" evidence="1">
    <location>
        <begin position="1"/>
        <end position="11"/>
    </location>
</feature>
<organism evidence="3 4">
    <name type="scientific">Thalassospira xianhensis MCCC 1A02616</name>
    <dbReference type="NCBI Taxonomy" id="1177929"/>
    <lineage>
        <taxon>Bacteria</taxon>
        <taxon>Pseudomonadati</taxon>
        <taxon>Pseudomonadota</taxon>
        <taxon>Alphaproteobacteria</taxon>
        <taxon>Rhodospirillales</taxon>
        <taxon>Thalassospiraceae</taxon>
        <taxon>Thalassospira</taxon>
    </lineage>
</organism>
<dbReference type="Proteomes" id="UP000252419">
    <property type="component" value="Unassembled WGS sequence"/>
</dbReference>
<dbReference type="SUPFAM" id="SSF53474">
    <property type="entry name" value="alpha/beta-Hydrolases"/>
    <property type="match status" value="1"/>
</dbReference>
<evidence type="ECO:0000259" key="2">
    <source>
        <dbReference type="Pfam" id="PF00561"/>
    </source>
</evidence>
<accession>A0A367UGE8</accession>
<evidence type="ECO:0000256" key="1">
    <source>
        <dbReference type="SAM" id="MobiDB-lite"/>
    </source>
</evidence>
<reference evidence="3 4" key="1">
    <citation type="submission" date="2014-07" db="EMBL/GenBank/DDBJ databases">
        <title>Draft genome sequence of Thalassospira xianhensis P-4 (MCCC 1A02616).</title>
        <authorList>
            <person name="Lai Q."/>
            <person name="Shao Z."/>
        </authorList>
    </citation>
    <scope>NUCLEOTIDE SEQUENCE [LARGE SCALE GENOMIC DNA]</scope>
    <source>
        <strain evidence="3 4">MCCC 1A02616</strain>
    </source>
</reference>
<proteinExistence type="predicted"/>
<protein>
    <submittedName>
        <fullName evidence="3">Poly-beta-hydroxybutyrate polymerase</fullName>
    </submittedName>
</protein>
<evidence type="ECO:0000313" key="4">
    <source>
        <dbReference type="Proteomes" id="UP000252419"/>
    </source>
</evidence>
<dbReference type="InterPro" id="IPR051321">
    <property type="entry name" value="PHA/PHB_synthase"/>
</dbReference>
<dbReference type="PANTHER" id="PTHR36837">
    <property type="entry name" value="POLY(3-HYDROXYALKANOATE) POLYMERASE SUBUNIT PHAC"/>
    <property type="match status" value="1"/>
</dbReference>
<dbReference type="InterPro" id="IPR029058">
    <property type="entry name" value="AB_hydrolase_fold"/>
</dbReference>
<feature type="domain" description="AB hydrolase-1" evidence="2">
    <location>
        <begin position="140"/>
        <end position="406"/>
    </location>
</feature>
<gene>
    <name evidence="3" type="ORF">TH5_03075</name>
</gene>
<comment type="caution">
    <text evidence="3">The sequence shown here is derived from an EMBL/GenBank/DDBJ whole genome shotgun (WGS) entry which is preliminary data.</text>
</comment>
<dbReference type="Pfam" id="PF00561">
    <property type="entry name" value="Abhydrolase_1"/>
    <property type="match status" value="1"/>
</dbReference>
<keyword evidence="4" id="KW-1185">Reference proteome</keyword>